<evidence type="ECO:0000313" key="1">
    <source>
        <dbReference type="EMBL" id="GCE29672.1"/>
    </source>
</evidence>
<dbReference type="AlphaFoldDB" id="A0A402BEF3"/>
<protein>
    <recommendedName>
        <fullName evidence="3">Sugar ABC transporter substrate-binding protein</fullName>
    </recommendedName>
</protein>
<sequence>MSPLHLSRRAFLHRSGTTIGAATLLSACAPMIQTPSTTVRLRFWNTVYPTTDPLDKTKARDQYYIYKAIQRFEDQHPGVKIDMQVMPGSTDMFTAYRVASIAKTGPDVMSLWSGNYLMQFKHYLEPLNNYFTPTEIGRIRGWNAVTSGFTPGKGTIYGVPCSTDGITAIYYSKKALAKAGIQPETDWPHNFDAFLSILEKIKASGTTPFALFDNGYSLFSLDYWIAQVVNGDAGISDLIAGKRNFNTPELVDVIQKWQRLKPYTIAGASTMGAGEAEQLFYQGRAAMIVHGAWAIENMGQAMGNDLGVHKLPDYNEQVTIKNTGIGGSGNGLIVSSYSHHKELAVQFVKFLMSQPEQAAQAATSSNLSNVVDVDVNALFKNPVKRQVQQWALDPTLIFWPDNIYPSELTTELSAQAQLTWNGKNSARQFLQQLDAKRDQLLMEPKL</sequence>
<gene>
    <name evidence="1" type="ORF">KDA_51560</name>
</gene>
<dbReference type="EMBL" id="BIFT01000002">
    <property type="protein sequence ID" value="GCE29672.1"/>
    <property type="molecule type" value="Genomic_DNA"/>
</dbReference>
<dbReference type="PANTHER" id="PTHR43649:SF14">
    <property type="entry name" value="BLR3389 PROTEIN"/>
    <property type="match status" value="1"/>
</dbReference>
<proteinExistence type="predicted"/>
<dbReference type="InterPro" id="IPR006059">
    <property type="entry name" value="SBP"/>
</dbReference>
<name>A0A402BEF3_9CHLR</name>
<comment type="caution">
    <text evidence="1">The sequence shown here is derived from an EMBL/GenBank/DDBJ whole genome shotgun (WGS) entry which is preliminary data.</text>
</comment>
<reference evidence="2" key="1">
    <citation type="submission" date="2018-12" db="EMBL/GenBank/DDBJ databases">
        <title>Tengunoibacter tsumagoiensis gen. nov., sp. nov., Dictyobacter kobayashii sp. nov., D. alpinus sp. nov., and D. joshuensis sp. nov. and description of Dictyobacteraceae fam. nov. within the order Ktedonobacterales isolated from Tengu-no-mugimeshi.</title>
        <authorList>
            <person name="Wang C.M."/>
            <person name="Zheng Y."/>
            <person name="Sakai Y."/>
            <person name="Toyoda A."/>
            <person name="Minakuchi Y."/>
            <person name="Abe K."/>
            <person name="Yokota A."/>
            <person name="Yabe S."/>
        </authorList>
    </citation>
    <scope>NUCLEOTIDE SEQUENCE [LARGE SCALE GENOMIC DNA]</scope>
    <source>
        <strain evidence="2">Uno16</strain>
    </source>
</reference>
<dbReference type="InterPro" id="IPR050490">
    <property type="entry name" value="Bact_solute-bd_prot1"/>
</dbReference>
<dbReference type="PANTHER" id="PTHR43649">
    <property type="entry name" value="ARABINOSE-BINDING PROTEIN-RELATED"/>
    <property type="match status" value="1"/>
</dbReference>
<evidence type="ECO:0008006" key="3">
    <source>
        <dbReference type="Google" id="ProtNLM"/>
    </source>
</evidence>
<accession>A0A402BEF3</accession>
<dbReference type="RefSeq" id="WP_126629892.1">
    <property type="nucleotide sequence ID" value="NZ_BIFT01000002.1"/>
</dbReference>
<dbReference type="OrthoDB" id="9795467at2"/>
<dbReference type="Gene3D" id="3.40.190.10">
    <property type="entry name" value="Periplasmic binding protein-like II"/>
    <property type="match status" value="2"/>
</dbReference>
<dbReference type="Proteomes" id="UP000287171">
    <property type="component" value="Unassembled WGS sequence"/>
</dbReference>
<dbReference type="PROSITE" id="PS51318">
    <property type="entry name" value="TAT"/>
    <property type="match status" value="1"/>
</dbReference>
<dbReference type="InterPro" id="IPR006311">
    <property type="entry name" value="TAT_signal"/>
</dbReference>
<dbReference type="Pfam" id="PF01547">
    <property type="entry name" value="SBP_bac_1"/>
    <property type="match status" value="1"/>
</dbReference>
<dbReference type="SUPFAM" id="SSF53850">
    <property type="entry name" value="Periplasmic binding protein-like II"/>
    <property type="match status" value="1"/>
</dbReference>
<evidence type="ECO:0000313" key="2">
    <source>
        <dbReference type="Proteomes" id="UP000287171"/>
    </source>
</evidence>
<keyword evidence="2" id="KW-1185">Reference proteome</keyword>
<organism evidence="1 2">
    <name type="scientific">Dictyobacter alpinus</name>
    <dbReference type="NCBI Taxonomy" id="2014873"/>
    <lineage>
        <taxon>Bacteria</taxon>
        <taxon>Bacillati</taxon>
        <taxon>Chloroflexota</taxon>
        <taxon>Ktedonobacteria</taxon>
        <taxon>Ktedonobacterales</taxon>
        <taxon>Dictyobacteraceae</taxon>
        <taxon>Dictyobacter</taxon>
    </lineage>
</organism>